<dbReference type="Proteomes" id="UP000800092">
    <property type="component" value="Unassembled WGS sequence"/>
</dbReference>
<dbReference type="PRINTS" id="PR00171">
    <property type="entry name" value="SUGRTRNSPORT"/>
</dbReference>
<feature type="transmembrane region" description="Helical" evidence="8">
    <location>
        <begin position="417"/>
        <end position="438"/>
    </location>
</feature>
<evidence type="ECO:0000256" key="3">
    <source>
        <dbReference type="ARBA" id="ARBA00022448"/>
    </source>
</evidence>
<dbReference type="GO" id="GO:0016020">
    <property type="term" value="C:membrane"/>
    <property type="evidence" value="ECO:0007669"/>
    <property type="project" value="UniProtKB-SubCell"/>
</dbReference>
<keyword evidence="3" id="KW-0813">Transport</keyword>
<evidence type="ECO:0000256" key="2">
    <source>
        <dbReference type="ARBA" id="ARBA00010992"/>
    </source>
</evidence>
<keyword evidence="4 8" id="KW-0812">Transmembrane</keyword>
<dbReference type="InterPro" id="IPR045263">
    <property type="entry name" value="GLUT"/>
</dbReference>
<evidence type="ECO:0000256" key="5">
    <source>
        <dbReference type="ARBA" id="ARBA00022989"/>
    </source>
</evidence>
<dbReference type="InterPro" id="IPR020846">
    <property type="entry name" value="MFS_dom"/>
</dbReference>
<feature type="transmembrane region" description="Helical" evidence="8">
    <location>
        <begin position="359"/>
        <end position="380"/>
    </location>
</feature>
<feature type="transmembrane region" description="Helical" evidence="8">
    <location>
        <begin position="481"/>
        <end position="500"/>
    </location>
</feature>
<evidence type="ECO:0000313" key="10">
    <source>
        <dbReference type="EMBL" id="KAF2231724.1"/>
    </source>
</evidence>
<dbReference type="SUPFAM" id="SSF103473">
    <property type="entry name" value="MFS general substrate transporter"/>
    <property type="match status" value="1"/>
</dbReference>
<dbReference type="OrthoDB" id="4540492at2759"/>
<protein>
    <submittedName>
        <fullName evidence="10">Sugar transporter family protein</fullName>
    </submittedName>
</protein>
<gene>
    <name evidence="10" type="ORF">EV356DRAFT_451348</name>
</gene>
<dbReference type="InterPro" id="IPR005828">
    <property type="entry name" value="MFS_sugar_transport-like"/>
</dbReference>
<dbReference type="PANTHER" id="PTHR23503:SF8">
    <property type="entry name" value="FACILITATED GLUCOSE TRANSPORTER PROTEIN 1"/>
    <property type="match status" value="1"/>
</dbReference>
<feature type="compositionally biased region" description="Basic and acidic residues" evidence="7">
    <location>
        <begin position="507"/>
        <end position="522"/>
    </location>
</feature>
<dbReference type="AlphaFoldDB" id="A0A6A6H0W7"/>
<feature type="transmembrane region" description="Helical" evidence="8">
    <location>
        <begin position="93"/>
        <end position="112"/>
    </location>
</feature>
<accession>A0A6A6H0W7</accession>
<comment type="subcellular location">
    <subcellularLocation>
        <location evidence="1">Membrane</location>
        <topology evidence="1">Multi-pass membrane protein</topology>
    </subcellularLocation>
</comment>
<dbReference type="InterPro" id="IPR036259">
    <property type="entry name" value="MFS_trans_sf"/>
</dbReference>
<evidence type="ECO:0000259" key="9">
    <source>
        <dbReference type="PROSITE" id="PS50850"/>
    </source>
</evidence>
<feature type="transmembrane region" description="Helical" evidence="8">
    <location>
        <begin position="325"/>
        <end position="347"/>
    </location>
</feature>
<feature type="transmembrane region" description="Helical" evidence="8">
    <location>
        <begin position="12"/>
        <end position="33"/>
    </location>
</feature>
<feature type="domain" description="Major facilitator superfamily (MFS) profile" evidence="9">
    <location>
        <begin position="17"/>
        <end position="504"/>
    </location>
</feature>
<dbReference type="EMBL" id="ML991823">
    <property type="protein sequence ID" value="KAF2231724.1"/>
    <property type="molecule type" value="Genomic_DNA"/>
</dbReference>
<comment type="similarity">
    <text evidence="2">Belongs to the major facilitator superfamily. Sugar transporter (TC 2.A.1.1) family.</text>
</comment>
<evidence type="ECO:0000256" key="4">
    <source>
        <dbReference type="ARBA" id="ARBA00022692"/>
    </source>
</evidence>
<feature type="transmembrane region" description="Helical" evidence="8">
    <location>
        <begin position="180"/>
        <end position="202"/>
    </location>
</feature>
<feature type="transmembrane region" description="Helical" evidence="8">
    <location>
        <begin position="152"/>
        <end position="173"/>
    </location>
</feature>
<dbReference type="GO" id="GO:0015149">
    <property type="term" value="F:hexose transmembrane transporter activity"/>
    <property type="evidence" value="ECO:0007669"/>
    <property type="project" value="TreeGrafter"/>
</dbReference>
<dbReference type="PROSITE" id="PS00217">
    <property type="entry name" value="SUGAR_TRANSPORT_2"/>
    <property type="match status" value="1"/>
</dbReference>
<keyword evidence="5 8" id="KW-1133">Transmembrane helix</keyword>
<dbReference type="InterPro" id="IPR003663">
    <property type="entry name" value="Sugar/inositol_transpt"/>
</dbReference>
<dbReference type="Gene3D" id="1.20.1250.20">
    <property type="entry name" value="MFS general substrate transporter like domains"/>
    <property type="match status" value="1"/>
</dbReference>
<feature type="transmembrane region" description="Helical" evidence="8">
    <location>
        <begin position="124"/>
        <end position="146"/>
    </location>
</feature>
<evidence type="ECO:0000256" key="1">
    <source>
        <dbReference type="ARBA" id="ARBA00004141"/>
    </source>
</evidence>
<evidence type="ECO:0000256" key="6">
    <source>
        <dbReference type="ARBA" id="ARBA00023136"/>
    </source>
</evidence>
<feature type="transmembrane region" description="Helical" evidence="8">
    <location>
        <begin position="450"/>
        <end position="469"/>
    </location>
</feature>
<reference evidence="10" key="1">
    <citation type="journal article" date="2020" name="Stud. Mycol.">
        <title>101 Dothideomycetes genomes: a test case for predicting lifestyles and emergence of pathogens.</title>
        <authorList>
            <person name="Haridas S."/>
            <person name="Albert R."/>
            <person name="Binder M."/>
            <person name="Bloem J."/>
            <person name="Labutti K."/>
            <person name="Salamov A."/>
            <person name="Andreopoulos B."/>
            <person name="Baker S."/>
            <person name="Barry K."/>
            <person name="Bills G."/>
            <person name="Bluhm B."/>
            <person name="Cannon C."/>
            <person name="Castanera R."/>
            <person name="Culley D."/>
            <person name="Daum C."/>
            <person name="Ezra D."/>
            <person name="Gonzalez J."/>
            <person name="Henrissat B."/>
            <person name="Kuo A."/>
            <person name="Liang C."/>
            <person name="Lipzen A."/>
            <person name="Lutzoni F."/>
            <person name="Magnuson J."/>
            <person name="Mondo S."/>
            <person name="Nolan M."/>
            <person name="Ohm R."/>
            <person name="Pangilinan J."/>
            <person name="Park H.-J."/>
            <person name="Ramirez L."/>
            <person name="Alfaro M."/>
            <person name="Sun H."/>
            <person name="Tritt A."/>
            <person name="Yoshinaga Y."/>
            <person name="Zwiers L.-H."/>
            <person name="Turgeon B."/>
            <person name="Goodwin S."/>
            <person name="Spatafora J."/>
            <person name="Crous P."/>
            <person name="Grigoriev I."/>
        </authorList>
    </citation>
    <scope>NUCLEOTIDE SEQUENCE</scope>
    <source>
        <strain evidence="10">Tuck. ex Michener</strain>
    </source>
</reference>
<dbReference type="Pfam" id="PF00083">
    <property type="entry name" value="Sugar_tr"/>
    <property type="match status" value="1"/>
</dbReference>
<name>A0A6A6H0W7_VIRVR</name>
<keyword evidence="6 8" id="KW-0472">Membrane</keyword>
<dbReference type="PANTHER" id="PTHR23503">
    <property type="entry name" value="SOLUTE CARRIER FAMILY 2"/>
    <property type="match status" value="1"/>
</dbReference>
<evidence type="ECO:0000256" key="8">
    <source>
        <dbReference type="SAM" id="Phobius"/>
    </source>
</evidence>
<keyword evidence="11" id="KW-1185">Reference proteome</keyword>
<feature type="region of interest" description="Disordered" evidence="7">
    <location>
        <begin position="507"/>
        <end position="536"/>
    </location>
</feature>
<evidence type="ECO:0000256" key="7">
    <source>
        <dbReference type="SAM" id="MobiDB-lite"/>
    </source>
</evidence>
<evidence type="ECO:0000313" key="11">
    <source>
        <dbReference type="Proteomes" id="UP000800092"/>
    </source>
</evidence>
<feature type="transmembrane region" description="Helical" evidence="8">
    <location>
        <begin position="208"/>
        <end position="229"/>
    </location>
</feature>
<dbReference type="InterPro" id="IPR005829">
    <property type="entry name" value="Sugar_transporter_CS"/>
</dbReference>
<proteinExistence type="inferred from homology"/>
<dbReference type="PROSITE" id="PS50850">
    <property type="entry name" value="MFS"/>
    <property type="match status" value="1"/>
</dbReference>
<sequence length="536" mass="58366">MNIRATLKNVTAYFLFLLLTATIGPLLFGYHLAELNAPEEVLRCQTRRLAITSPLFPAYASTYRSTSLASSNVAVSTVNVKIPQCIPMNNVQFGLVSSIFTLGGLAGALSAGPMAQRYGRFKTILWTTFFFMVGPVFEALATTISIMSIGRFISGLGAGAAVVVVPIFISEIAPPKEKGFWGSSTQVMVNFGIFIAQLLGYFLSKGELWRIILGAGGAFGVSQLAGLVLGGVESPKWLANEGRVNQARKELRKIRGSKVDIQQEVDAWGAEDSEERHEEEESLLRNEDHAVAAAGEQPRKRGSARKQVVGIFEVIRHPEYNKATFVVMMVMLAQQFCGINSIVMYGVSLLTSLLSTSSALLNLCVSLLNLFVTLFCAPLVDLLGRKPVLLLSIAGMGTSSLALALSIIFALPPLSAIAVITFVGSFGLGLGPVPFILASELVGPEAVGATQSWALAANWLATFVVAQFFPVVNERLGKGKVYFIFMGLAIFFGIFVAWWVPETKGKRDADEVWGRKRRRDGERWEDDEEYVSERRE</sequence>
<organism evidence="10 11">
    <name type="scientific">Viridothelium virens</name>
    <name type="common">Speckled blister lichen</name>
    <name type="synonym">Trypethelium virens</name>
    <dbReference type="NCBI Taxonomy" id="1048519"/>
    <lineage>
        <taxon>Eukaryota</taxon>
        <taxon>Fungi</taxon>
        <taxon>Dikarya</taxon>
        <taxon>Ascomycota</taxon>
        <taxon>Pezizomycotina</taxon>
        <taxon>Dothideomycetes</taxon>
        <taxon>Dothideomycetes incertae sedis</taxon>
        <taxon>Trypetheliales</taxon>
        <taxon>Trypetheliaceae</taxon>
        <taxon>Viridothelium</taxon>
    </lineage>
</organism>
<feature type="transmembrane region" description="Helical" evidence="8">
    <location>
        <begin position="387"/>
        <end position="411"/>
    </location>
</feature>
<keyword evidence="10" id="KW-0762">Sugar transport</keyword>